<dbReference type="VEuPathDB" id="FungiDB:HCDG_05890"/>
<name>C6HIK6_AJECH</name>
<evidence type="ECO:0000313" key="1">
    <source>
        <dbReference type="EMBL" id="EER39668.1"/>
    </source>
</evidence>
<dbReference type="EMBL" id="GG692428">
    <property type="protein sequence ID" value="EER39668.1"/>
    <property type="molecule type" value="Genomic_DNA"/>
</dbReference>
<sequence>MADIYGTGDSNKQQLLLAAPATTPTSITAGLKENKIRLAIWDTLFEELLLFPNISFQSTPHPPGRAGPSAHGLLSSPVQSKVILGVFHLYGARFGGESQKL</sequence>
<dbReference type="HOGENOM" id="CLU_2290840_0_0_1"/>
<reference evidence="2" key="1">
    <citation type="submission" date="2009-05" db="EMBL/GenBank/DDBJ databases">
        <title>The genome sequence of Ajellomyces capsulatus strain H143.</title>
        <authorList>
            <person name="Champion M."/>
            <person name="Cuomo C.A."/>
            <person name="Ma L.-J."/>
            <person name="Henn M.R."/>
            <person name="Sil A."/>
            <person name="Goldman B."/>
            <person name="Young S.K."/>
            <person name="Kodira C.D."/>
            <person name="Zeng Q."/>
            <person name="Koehrsen M."/>
            <person name="Alvarado L."/>
            <person name="Berlin A.M."/>
            <person name="Borenstein D."/>
            <person name="Chen Z."/>
            <person name="Engels R."/>
            <person name="Freedman E."/>
            <person name="Gellesch M."/>
            <person name="Goldberg J."/>
            <person name="Griggs A."/>
            <person name="Gujja S."/>
            <person name="Heiman D.I."/>
            <person name="Hepburn T.A."/>
            <person name="Howarth C."/>
            <person name="Jen D."/>
            <person name="Larson L."/>
            <person name="Lewis B."/>
            <person name="Mehta T."/>
            <person name="Park D."/>
            <person name="Pearson M."/>
            <person name="Roberts A."/>
            <person name="Saif S."/>
            <person name="Shea T.D."/>
            <person name="Shenoy N."/>
            <person name="Sisk P."/>
            <person name="Stolte C."/>
            <person name="Sykes S."/>
            <person name="Walk T."/>
            <person name="White J."/>
            <person name="Yandava C."/>
            <person name="Klein B."/>
            <person name="McEwen J.G."/>
            <person name="Puccia R."/>
            <person name="Goldman G.H."/>
            <person name="Felipe M.S."/>
            <person name="Nino-Vega G."/>
            <person name="San-Blas G."/>
            <person name="Taylor J.W."/>
            <person name="Mendoza L."/>
            <person name="Galagan J.E."/>
            <person name="Nusbaum C."/>
            <person name="Birren B.W."/>
        </authorList>
    </citation>
    <scope>NUCLEOTIDE SEQUENCE [LARGE SCALE GENOMIC DNA]</scope>
    <source>
        <strain evidence="2">H143</strain>
    </source>
</reference>
<dbReference type="Proteomes" id="UP000002624">
    <property type="component" value="Unassembled WGS sequence"/>
</dbReference>
<gene>
    <name evidence="1" type="ORF">HCDG_05890</name>
</gene>
<organism evidence="1 2">
    <name type="scientific">Ajellomyces capsulatus (strain H143)</name>
    <name type="common">Darling's disease fungus</name>
    <name type="synonym">Histoplasma capsulatum</name>
    <dbReference type="NCBI Taxonomy" id="544712"/>
    <lineage>
        <taxon>Eukaryota</taxon>
        <taxon>Fungi</taxon>
        <taxon>Dikarya</taxon>
        <taxon>Ascomycota</taxon>
        <taxon>Pezizomycotina</taxon>
        <taxon>Eurotiomycetes</taxon>
        <taxon>Eurotiomycetidae</taxon>
        <taxon>Onygenales</taxon>
        <taxon>Ajellomycetaceae</taxon>
        <taxon>Histoplasma</taxon>
    </lineage>
</organism>
<evidence type="ECO:0000313" key="2">
    <source>
        <dbReference type="Proteomes" id="UP000002624"/>
    </source>
</evidence>
<protein>
    <submittedName>
        <fullName evidence="1">Uncharacterized protein</fullName>
    </submittedName>
</protein>
<dbReference type="AlphaFoldDB" id="C6HIK6"/>
<accession>C6HIK6</accession>
<proteinExistence type="predicted"/>